<dbReference type="GO" id="GO:0071949">
    <property type="term" value="F:FAD binding"/>
    <property type="evidence" value="ECO:0007669"/>
    <property type="project" value="InterPro"/>
</dbReference>
<dbReference type="Gene3D" id="3.30.43.10">
    <property type="entry name" value="Uridine Diphospho-n-acetylenolpyruvylglucosamine Reductase, domain 2"/>
    <property type="match status" value="1"/>
</dbReference>
<comment type="caution">
    <text evidence="5">The sequence shown here is derived from an EMBL/GenBank/DDBJ whole genome shotgun (WGS) entry which is preliminary data.</text>
</comment>
<evidence type="ECO:0000259" key="4">
    <source>
        <dbReference type="PROSITE" id="PS51387"/>
    </source>
</evidence>
<dbReference type="InterPro" id="IPR016167">
    <property type="entry name" value="FAD-bd_PCMH_sub1"/>
</dbReference>
<dbReference type="SUPFAM" id="SSF56176">
    <property type="entry name" value="FAD-binding/transporter-associated domain-like"/>
    <property type="match status" value="1"/>
</dbReference>
<dbReference type="InterPro" id="IPR036318">
    <property type="entry name" value="FAD-bd_PCMH-like_sf"/>
</dbReference>
<keyword evidence="2" id="KW-0285">Flavoprotein</keyword>
<name>T0IT87_9SPHN</name>
<keyword evidence="3" id="KW-0274">FAD</keyword>
<organism evidence="5 6">
    <name type="scientific">Sphingobium lactosutens DS20</name>
    <dbReference type="NCBI Taxonomy" id="1331060"/>
    <lineage>
        <taxon>Bacteria</taxon>
        <taxon>Pseudomonadati</taxon>
        <taxon>Pseudomonadota</taxon>
        <taxon>Alphaproteobacteria</taxon>
        <taxon>Sphingomonadales</taxon>
        <taxon>Sphingomonadaceae</taxon>
        <taxon>Sphingobium</taxon>
    </lineage>
</organism>
<dbReference type="PATRIC" id="fig|1331060.3.peg.3668"/>
<dbReference type="PROSITE" id="PS51387">
    <property type="entry name" value="FAD_PCMH"/>
    <property type="match status" value="1"/>
</dbReference>
<dbReference type="InterPro" id="IPR016169">
    <property type="entry name" value="FAD-bd_PCMH_sub2"/>
</dbReference>
<dbReference type="PANTHER" id="PTHR11748:SF111">
    <property type="entry name" value="D-LACTATE DEHYDROGENASE, MITOCHONDRIAL-RELATED"/>
    <property type="match status" value="1"/>
</dbReference>
<evidence type="ECO:0000313" key="6">
    <source>
        <dbReference type="Proteomes" id="UP000015531"/>
    </source>
</evidence>
<reference evidence="5 6" key="1">
    <citation type="journal article" date="2013" name="Genome Announc.">
        <title>Draft Genome Sequence of Sphingobium lactosutens Strain DS20T, Isolated from a Hexachlorocyclohexane Dumpsite.</title>
        <authorList>
            <person name="Kumar R."/>
            <person name="Dwivedi V."/>
            <person name="Negi V."/>
            <person name="Khurana J.P."/>
            <person name="Lal R."/>
        </authorList>
    </citation>
    <scope>NUCLEOTIDE SEQUENCE [LARGE SCALE GENOMIC DNA]</scope>
    <source>
        <strain evidence="5 6">DS20</strain>
    </source>
</reference>
<dbReference type="eggNOG" id="COG0277">
    <property type="taxonomic scope" value="Bacteria"/>
</dbReference>
<dbReference type="GO" id="GO:0004458">
    <property type="term" value="F:D-lactate dehydrogenase (cytochrome) activity"/>
    <property type="evidence" value="ECO:0007669"/>
    <property type="project" value="TreeGrafter"/>
</dbReference>
<sequence length="557" mass="60696">MAQGAKLSDAARREFEEIVGSRHISDDPAILSGYAWSCGVGKVPGDSKFAKFWPVVVVMPSTTEEVAAIVKCCIRHDLHFKAHSTGYGSMANVSSDRSISIDLRRMNQLEIVPEDRMAIIGPYATAGMLQAEALKHGMTCHIVGAGPAHSPLASATSLIGVGITSQGTSANMRNLLSWEWVSPKGDIVRGGTSGSDCGWFAGEGPGPGVRGMIRGFFGAGGGLGVFTRIGYKLYPVPLKGVLRDTGSLPQIGSEIPEHFGFHQVVWPDVECQREGTFQLLQDDLVFAMLRMPADHIGWTVTATNAEYIEKSEAGTLPEVAWTENDSSWTLLTVARSAEEHAWRTACLRDIVAASGGRFLKLDRQDEQVLFRNLFTSHYVPRVLRPASGITTSFGVLDSFHFLPRAIEAGETILKGQNQPGGHLTQGGKEEQWIWPQEGRYMWAENILQFDPAKEASRRAALHSLLDHFRESWANPVGHTALSVGPIADVTGARFGKAASYMRKVKNAFDPEDRSKSNEYVIAAMPAAVEKILPLARPIFASRPMLWLVSRMLAKSGI</sequence>
<accession>T0IT87</accession>
<dbReference type="InterPro" id="IPR006094">
    <property type="entry name" value="Oxid_FAD_bind_N"/>
</dbReference>
<feature type="domain" description="FAD-binding PCMH-type" evidence="4">
    <location>
        <begin position="50"/>
        <end position="236"/>
    </location>
</feature>
<comment type="similarity">
    <text evidence="1">Belongs to the FAD-binding oxidoreductase/transferase type 4 family.</text>
</comment>
<dbReference type="Proteomes" id="UP000015531">
    <property type="component" value="Unassembled WGS sequence"/>
</dbReference>
<evidence type="ECO:0000256" key="3">
    <source>
        <dbReference type="ARBA" id="ARBA00022827"/>
    </source>
</evidence>
<dbReference type="EMBL" id="ATDP01000101">
    <property type="protein sequence ID" value="EQB12864.1"/>
    <property type="molecule type" value="Genomic_DNA"/>
</dbReference>
<dbReference type="GO" id="GO:0008720">
    <property type="term" value="F:D-lactate dehydrogenase (NAD+) activity"/>
    <property type="evidence" value="ECO:0007669"/>
    <property type="project" value="TreeGrafter"/>
</dbReference>
<dbReference type="RefSeq" id="WP_021227362.1">
    <property type="nucleotide sequence ID" value="NZ_ATDP01000101.1"/>
</dbReference>
<evidence type="ECO:0000256" key="2">
    <source>
        <dbReference type="ARBA" id="ARBA00022630"/>
    </source>
</evidence>
<dbReference type="Gene3D" id="3.30.465.10">
    <property type="match status" value="1"/>
</dbReference>
<dbReference type="Pfam" id="PF01565">
    <property type="entry name" value="FAD_binding_4"/>
    <property type="match status" value="1"/>
</dbReference>
<protein>
    <recommendedName>
        <fullName evidence="4">FAD-binding PCMH-type domain-containing protein</fullName>
    </recommendedName>
</protein>
<dbReference type="OrthoDB" id="9811557at2"/>
<proteinExistence type="inferred from homology"/>
<dbReference type="GO" id="GO:1903457">
    <property type="term" value="P:lactate catabolic process"/>
    <property type="evidence" value="ECO:0007669"/>
    <property type="project" value="TreeGrafter"/>
</dbReference>
<dbReference type="InterPro" id="IPR016166">
    <property type="entry name" value="FAD-bd_PCMH"/>
</dbReference>
<evidence type="ECO:0000256" key="1">
    <source>
        <dbReference type="ARBA" id="ARBA00008000"/>
    </source>
</evidence>
<keyword evidence="6" id="KW-1185">Reference proteome</keyword>
<evidence type="ECO:0000313" key="5">
    <source>
        <dbReference type="EMBL" id="EQB12864.1"/>
    </source>
</evidence>
<dbReference type="PANTHER" id="PTHR11748">
    <property type="entry name" value="D-LACTATE DEHYDROGENASE"/>
    <property type="match status" value="1"/>
</dbReference>
<dbReference type="AlphaFoldDB" id="T0IT87"/>
<gene>
    <name evidence="5" type="ORF">RLDS_18995</name>
</gene>